<keyword evidence="2" id="KW-0472">Membrane</keyword>
<dbReference type="GO" id="GO:0005654">
    <property type="term" value="C:nucleoplasm"/>
    <property type="evidence" value="ECO:0007669"/>
    <property type="project" value="TreeGrafter"/>
</dbReference>
<evidence type="ECO:0000313" key="3">
    <source>
        <dbReference type="EMBL" id="KAB1272027.1"/>
    </source>
</evidence>
<evidence type="ECO:0000313" key="4">
    <source>
        <dbReference type="Proteomes" id="UP000299084"/>
    </source>
</evidence>
<keyword evidence="2" id="KW-1133">Transmembrane helix</keyword>
<feature type="region of interest" description="Disordered" evidence="1">
    <location>
        <begin position="317"/>
        <end position="355"/>
    </location>
</feature>
<evidence type="ECO:0000256" key="2">
    <source>
        <dbReference type="SAM" id="Phobius"/>
    </source>
</evidence>
<feature type="compositionally biased region" description="Low complexity" evidence="1">
    <location>
        <begin position="70"/>
        <end position="104"/>
    </location>
</feature>
<dbReference type="STRING" id="9838.ENSCDRP00005006254"/>
<dbReference type="EMBL" id="JWIN03000010">
    <property type="protein sequence ID" value="KAB1272027.1"/>
    <property type="molecule type" value="Genomic_DNA"/>
</dbReference>
<evidence type="ECO:0000256" key="1">
    <source>
        <dbReference type="SAM" id="MobiDB-lite"/>
    </source>
</evidence>
<feature type="compositionally biased region" description="Low complexity" evidence="1">
    <location>
        <begin position="333"/>
        <end position="354"/>
    </location>
</feature>
<accession>A0A5N4DLS8</accession>
<dbReference type="PANTHER" id="PTHR16500:SF3">
    <property type="entry name" value="BRCA2-INTERACTING TRANSCRIPTIONAL REPRESSOR EMSY"/>
    <property type="match status" value="1"/>
</dbReference>
<dbReference type="PANTHER" id="PTHR16500">
    <property type="entry name" value="BRCA2-INTERACTING TRANSCRIPTIONAL REPRESSOR EMSY"/>
    <property type="match status" value="1"/>
</dbReference>
<reference evidence="3 4" key="1">
    <citation type="journal article" date="2019" name="Mol. Ecol. Resour.">
        <title>Improving Illumina assemblies with Hi-C and long reads: an example with the North African dromedary.</title>
        <authorList>
            <person name="Elbers J.P."/>
            <person name="Rogers M.F."/>
            <person name="Perelman P.L."/>
            <person name="Proskuryakova A.A."/>
            <person name="Serdyukova N.A."/>
            <person name="Johnson W.E."/>
            <person name="Horin P."/>
            <person name="Corander J."/>
            <person name="Murphy D."/>
            <person name="Burger P.A."/>
        </authorList>
    </citation>
    <scope>NUCLEOTIDE SEQUENCE [LARGE SCALE GENOMIC DNA]</scope>
    <source>
        <strain evidence="3">Drom800</strain>
        <tissue evidence="3">Blood</tissue>
    </source>
</reference>
<name>A0A5N4DLS8_CAMDR</name>
<dbReference type="Proteomes" id="UP000299084">
    <property type="component" value="Unassembled WGS sequence"/>
</dbReference>
<feature type="compositionally biased region" description="Polar residues" evidence="1">
    <location>
        <begin position="118"/>
        <end position="136"/>
    </location>
</feature>
<feature type="region of interest" description="Disordered" evidence="1">
    <location>
        <begin position="830"/>
        <end position="853"/>
    </location>
</feature>
<gene>
    <name evidence="3" type="ORF">Cadr_000015275</name>
</gene>
<feature type="compositionally biased region" description="Polar residues" evidence="1">
    <location>
        <begin position="317"/>
        <end position="326"/>
    </location>
</feature>
<keyword evidence="4" id="KW-1185">Reference proteome</keyword>
<dbReference type="AlphaFoldDB" id="A0A5N4DLS8"/>
<feature type="region of interest" description="Disordered" evidence="1">
    <location>
        <begin position="908"/>
        <end position="942"/>
    </location>
</feature>
<comment type="caution">
    <text evidence="3">The sequence shown here is derived from an EMBL/GenBank/DDBJ whole genome shotgun (WGS) entry which is preliminary data.</text>
</comment>
<feature type="region of interest" description="Disordered" evidence="1">
    <location>
        <begin position="70"/>
        <end position="136"/>
    </location>
</feature>
<proteinExistence type="predicted"/>
<feature type="compositionally biased region" description="Acidic residues" evidence="1">
    <location>
        <begin position="911"/>
        <end position="930"/>
    </location>
</feature>
<sequence length="942" mass="101565">MLAMLNKLICPKLLPTVITRSNFNYALLLNFLFLYTSIGVSTSAIKMASTRLPSPKSLVGAPTQILAQFPKQHQQSPKQQLHQVQPQTQQQVAQPSPVSHQPQPQQSPLPPGIKPTIQIKQESGTQATYTRPTMSPSIGRMAATPGAATYVKTTSGSIITVVPKSLATLGGKIISSNIVSGTTTKITTIPMTSKPNVIVVQKTTGKGTTIQGLPGKNVVTTLLNAGGEKTIQTVPTGAKPAIITATRPITKMIVTQPKGIGSAVQPAAKIIPTKIVYGQQGKTQVLIKPKPVTFQATVVSEQTRQLVTETLQQASRVAEAGNSSIQEGKEEPQSYTDSSSSSTESSQSSQDSQPVVHVIASRRQDWSEHEIAMETSPTIIYQDVSSESQSATSTIKALLELQQTTVKEKLECKPRQPTIDLSQMAVPIQMTQEKRHSPESPSIAVVESELVAEYITTERTDEGTEVAFPLLVSHRSQPQQPSQPQRTLLQHVAQSQTATQTSVVVKSIPASSPGAITHIMQQVALSSHTAFTKHSEELGTEEGEVEEMDTLDPQTGLFYRSALTQSQSAKQQKLSQPQLEQTQLQVKTLQCFQTKQKQTIHLQADQLQHKLPQMPQLSIRHQKLTPLQQEQAQPKPDAQHTQHPMAARDRPLPTLMAQPPQTVVQVLAVKTTQQLPKLQQAPNQPKIYVQPQTPQGQMPLPASSEKQPASQVEQPIITQGSSVTKITFEGRQPPTVTKITGGSSVPKLTSPVTSISPIQASEKTAVSDILKMSLMEAQIDTNVEHIVVDPPKKALATSMLTGEAGSLPSTHVVVAGMANSTPQQQKCRESCSSPSAVGPPLTTRKIDAPGVPTTGQFMRIQNVGQKKAEESPAEIIIQAIPQYAIPCHSSSNVVVEPSGLLELNNFTSQQLDDDETAVEQDIDSSTEDGTEPSPSQSSAERS</sequence>
<feature type="compositionally biased region" description="Polar residues" evidence="1">
    <location>
        <begin position="932"/>
        <end position="942"/>
    </location>
</feature>
<dbReference type="InterPro" id="IPR033482">
    <property type="entry name" value="EMSY"/>
</dbReference>
<dbReference type="GO" id="GO:0006355">
    <property type="term" value="P:regulation of DNA-templated transcription"/>
    <property type="evidence" value="ECO:0007669"/>
    <property type="project" value="InterPro"/>
</dbReference>
<protein>
    <submittedName>
        <fullName evidence="3">BRCA2-interacting transcriptional repressor EMSY</fullName>
    </submittedName>
</protein>
<keyword evidence="2" id="KW-0812">Transmembrane</keyword>
<organism evidence="3 4">
    <name type="scientific">Camelus dromedarius</name>
    <name type="common">Dromedary</name>
    <name type="synonym">Arabian camel</name>
    <dbReference type="NCBI Taxonomy" id="9838"/>
    <lineage>
        <taxon>Eukaryota</taxon>
        <taxon>Metazoa</taxon>
        <taxon>Chordata</taxon>
        <taxon>Craniata</taxon>
        <taxon>Vertebrata</taxon>
        <taxon>Euteleostomi</taxon>
        <taxon>Mammalia</taxon>
        <taxon>Eutheria</taxon>
        <taxon>Laurasiatheria</taxon>
        <taxon>Artiodactyla</taxon>
        <taxon>Tylopoda</taxon>
        <taxon>Camelidae</taxon>
        <taxon>Camelus</taxon>
    </lineage>
</organism>
<feature type="transmembrane region" description="Helical" evidence="2">
    <location>
        <begin position="23"/>
        <end position="45"/>
    </location>
</feature>